<dbReference type="AlphaFoldDB" id="A0A7J6LUA0"/>
<evidence type="ECO:0000313" key="3">
    <source>
        <dbReference type="Proteomes" id="UP000591131"/>
    </source>
</evidence>
<sequence length="665" mass="76128">MDSSRCSSRLERKKGEDCLLRAFEAVDTSGAFVIGRQDMLRMARSAGVDSAYLKEEMESDEIEYVTFDEFKMLMELLGQEALEHLPRSSRLPMNEDVKQAKSFAKACSCQNSGINQKLERLHGMRRHYRRILRAKSSLDTGRSRGGQKLCAKDPRERNRPKASPSVLTGDELIQAATNWQPPACHSRTPGGRVSLVNIERLVDTLSEDQADLLRKSLTNIVELVNRRGEIDRHSFIKAVERSMKKYGRSTRTAERSSKQKRSVGSSNIEDEEHLNPFQRTPPKPMRMNVALGGGEDNGGVSKHSRASSISSPIAARTDEDRYRPPLEGHYSAPVNFHVAAEEAEQTATNGRPDPISNFHLRLEARLQDREEKRLKAAEKRQKELEEEEKKECTFNDSRSDNRADHSPFTAVERQIFDVGSFFGSSWLVLDRPKINKWRGLPPEPSNYRRSMRERGMELRLGSIYGASYEADSRSPRPLSPGHAKCVLNTSFAERERTQEQHELVNECTFQPNIDKFIHRANSSPVLEYPWERTAAGPRYRHQREKRRFQPLPRRAPQSGKMTTAFWAEQLRFSPRDSPVCTIPTSSQNFAKQPFYDPSSKCIQHIQNARELRFNQQDWGKYIRAERVIVSTQTIDHLKAKDTESLRGRGSMLDNGFHKVPYDQLR</sequence>
<feature type="region of interest" description="Disordered" evidence="1">
    <location>
        <begin position="244"/>
        <end position="329"/>
    </location>
</feature>
<feature type="region of interest" description="Disordered" evidence="1">
    <location>
        <begin position="135"/>
        <end position="165"/>
    </location>
</feature>
<dbReference type="EMBL" id="JAAPAO010000336">
    <property type="protein sequence ID" value="KAF4662784.1"/>
    <property type="molecule type" value="Genomic_DNA"/>
</dbReference>
<feature type="compositionally biased region" description="Low complexity" evidence="1">
    <location>
        <begin position="306"/>
        <end position="315"/>
    </location>
</feature>
<dbReference type="OrthoDB" id="435884at2759"/>
<feature type="compositionally biased region" description="Basic and acidic residues" evidence="1">
    <location>
        <begin position="150"/>
        <end position="159"/>
    </location>
</feature>
<keyword evidence="3" id="KW-1185">Reference proteome</keyword>
<protein>
    <recommendedName>
        <fullName evidence="4">EF-hand domain-containing protein</fullName>
    </recommendedName>
</protein>
<comment type="caution">
    <text evidence="2">The sequence shown here is derived from an EMBL/GenBank/DDBJ whole genome shotgun (WGS) entry which is preliminary data.</text>
</comment>
<evidence type="ECO:0000313" key="2">
    <source>
        <dbReference type="EMBL" id="KAF4662784.1"/>
    </source>
</evidence>
<reference evidence="2 3" key="1">
    <citation type="submission" date="2020-04" db="EMBL/GenBank/DDBJ databases">
        <title>Perkinsus chesapeaki whole genome sequence.</title>
        <authorList>
            <person name="Bogema D.R."/>
        </authorList>
    </citation>
    <scope>NUCLEOTIDE SEQUENCE [LARGE SCALE GENOMIC DNA]</scope>
    <source>
        <strain evidence="2">ATCC PRA-425</strain>
    </source>
</reference>
<evidence type="ECO:0000256" key="1">
    <source>
        <dbReference type="SAM" id="MobiDB-lite"/>
    </source>
</evidence>
<evidence type="ECO:0008006" key="4">
    <source>
        <dbReference type="Google" id="ProtNLM"/>
    </source>
</evidence>
<gene>
    <name evidence="2" type="ORF">FOL47_006053</name>
</gene>
<proteinExistence type="predicted"/>
<accession>A0A7J6LUA0</accession>
<feature type="region of interest" description="Disordered" evidence="1">
    <location>
        <begin position="372"/>
        <end position="404"/>
    </location>
</feature>
<feature type="compositionally biased region" description="Basic and acidic residues" evidence="1">
    <location>
        <begin position="316"/>
        <end position="326"/>
    </location>
</feature>
<dbReference type="Proteomes" id="UP000591131">
    <property type="component" value="Unassembled WGS sequence"/>
</dbReference>
<organism evidence="2 3">
    <name type="scientific">Perkinsus chesapeaki</name>
    <name type="common">Clam parasite</name>
    <name type="synonym">Perkinsus andrewsi</name>
    <dbReference type="NCBI Taxonomy" id="330153"/>
    <lineage>
        <taxon>Eukaryota</taxon>
        <taxon>Sar</taxon>
        <taxon>Alveolata</taxon>
        <taxon>Perkinsozoa</taxon>
        <taxon>Perkinsea</taxon>
        <taxon>Perkinsida</taxon>
        <taxon>Perkinsidae</taxon>
        <taxon>Perkinsus</taxon>
    </lineage>
</organism>
<name>A0A7J6LUA0_PERCH</name>